<dbReference type="EMBL" id="CP035108">
    <property type="protein sequence ID" value="QAR34391.1"/>
    <property type="molecule type" value="Genomic_DNA"/>
</dbReference>
<keyword evidence="1 6" id="KW-0597">Phosphoprotein</keyword>
<dbReference type="AlphaFoldDB" id="A0A410K1Z0"/>
<dbReference type="PANTHER" id="PTHR44591:SF3">
    <property type="entry name" value="RESPONSE REGULATORY DOMAIN-CONTAINING PROTEIN"/>
    <property type="match status" value="1"/>
</dbReference>
<dbReference type="SMART" id="SM00448">
    <property type="entry name" value="REC"/>
    <property type="match status" value="1"/>
</dbReference>
<accession>A0A410K1Z0</accession>
<evidence type="ECO:0000313" key="9">
    <source>
        <dbReference type="Proteomes" id="UP000287502"/>
    </source>
</evidence>
<keyword evidence="2" id="KW-0902">Two-component regulatory system</keyword>
<keyword evidence="3" id="KW-0805">Transcription regulation</keyword>
<dbReference type="PROSITE" id="PS50110">
    <property type="entry name" value="RESPONSE_REGULATORY"/>
    <property type="match status" value="1"/>
</dbReference>
<proteinExistence type="predicted"/>
<feature type="modified residue" description="4-aspartylphosphate" evidence="6">
    <location>
        <position position="51"/>
    </location>
</feature>
<dbReference type="GO" id="GO:0003677">
    <property type="term" value="F:DNA binding"/>
    <property type="evidence" value="ECO:0007669"/>
    <property type="project" value="UniProtKB-KW"/>
</dbReference>
<dbReference type="InterPro" id="IPR001789">
    <property type="entry name" value="Sig_transdc_resp-reg_receiver"/>
</dbReference>
<name>A0A410K1Z0_9BACT</name>
<evidence type="ECO:0000256" key="4">
    <source>
        <dbReference type="ARBA" id="ARBA00023125"/>
    </source>
</evidence>
<dbReference type="SUPFAM" id="SSF52172">
    <property type="entry name" value="CheY-like"/>
    <property type="match status" value="1"/>
</dbReference>
<dbReference type="PANTHER" id="PTHR44591">
    <property type="entry name" value="STRESS RESPONSE REGULATOR PROTEIN 1"/>
    <property type="match status" value="1"/>
</dbReference>
<keyword evidence="5" id="KW-0804">Transcription</keyword>
<keyword evidence="9" id="KW-1185">Reference proteome</keyword>
<evidence type="ECO:0000256" key="6">
    <source>
        <dbReference type="PROSITE-ProRule" id="PRU00169"/>
    </source>
</evidence>
<dbReference type="Pfam" id="PF00072">
    <property type="entry name" value="Response_reg"/>
    <property type="match status" value="1"/>
</dbReference>
<dbReference type="InterPro" id="IPR050595">
    <property type="entry name" value="Bact_response_regulator"/>
</dbReference>
<evidence type="ECO:0000313" key="8">
    <source>
        <dbReference type="EMBL" id="QAR34391.1"/>
    </source>
</evidence>
<dbReference type="GO" id="GO:0000160">
    <property type="term" value="P:phosphorelay signal transduction system"/>
    <property type="evidence" value="ECO:0007669"/>
    <property type="project" value="UniProtKB-KW"/>
</dbReference>
<evidence type="ECO:0000256" key="1">
    <source>
        <dbReference type="ARBA" id="ARBA00022553"/>
    </source>
</evidence>
<keyword evidence="4" id="KW-0238">DNA-binding</keyword>
<evidence type="ECO:0000259" key="7">
    <source>
        <dbReference type="PROSITE" id="PS50110"/>
    </source>
</evidence>
<evidence type="ECO:0000256" key="5">
    <source>
        <dbReference type="ARBA" id="ARBA00023163"/>
    </source>
</evidence>
<reference evidence="8 9" key="1">
    <citation type="submission" date="2019-01" db="EMBL/GenBank/DDBJ databases">
        <title>Geovibrio thiophilus DSM 11263, complete genome.</title>
        <authorList>
            <person name="Spring S."/>
            <person name="Bunk B."/>
            <person name="Sproer C."/>
        </authorList>
    </citation>
    <scope>NUCLEOTIDE SEQUENCE [LARGE SCALE GENOMIC DNA]</scope>
    <source>
        <strain evidence="8 9">DSM 11263</strain>
    </source>
</reference>
<dbReference type="Gene3D" id="3.40.50.2300">
    <property type="match status" value="1"/>
</dbReference>
<dbReference type="FunFam" id="3.40.50.2300:FF:000001">
    <property type="entry name" value="DNA-binding response regulator PhoB"/>
    <property type="match status" value="1"/>
</dbReference>
<dbReference type="InterPro" id="IPR011006">
    <property type="entry name" value="CheY-like_superfamily"/>
</dbReference>
<dbReference type="Proteomes" id="UP000287502">
    <property type="component" value="Chromosome"/>
</dbReference>
<protein>
    <submittedName>
        <fullName evidence="8">Response regulator</fullName>
    </submittedName>
</protein>
<sequence>MKILIADDELRLRKVVALHLKKAGFAVLEAGNGRQALEIAKEQKPDVIVLDIMMPEMDGLEACAAIKADAELSGTPIILLTAMAEAGDIEKGNAAGAEYYLTKPFSPRELIDKINSNFKS</sequence>
<dbReference type="RefSeq" id="WP_128467696.1">
    <property type="nucleotide sequence ID" value="NZ_CP035108.1"/>
</dbReference>
<dbReference type="OrthoDB" id="9800897at2"/>
<gene>
    <name evidence="8" type="ORF">EP073_13570</name>
</gene>
<dbReference type="KEGG" id="gtl:EP073_13570"/>
<evidence type="ECO:0000256" key="3">
    <source>
        <dbReference type="ARBA" id="ARBA00023015"/>
    </source>
</evidence>
<feature type="domain" description="Response regulatory" evidence="7">
    <location>
        <begin position="2"/>
        <end position="118"/>
    </location>
</feature>
<organism evidence="8 9">
    <name type="scientific">Geovibrio thiophilus</name>
    <dbReference type="NCBI Taxonomy" id="139438"/>
    <lineage>
        <taxon>Bacteria</taxon>
        <taxon>Pseudomonadati</taxon>
        <taxon>Deferribacterota</taxon>
        <taxon>Deferribacteres</taxon>
        <taxon>Deferribacterales</taxon>
        <taxon>Geovibrionaceae</taxon>
        <taxon>Geovibrio</taxon>
    </lineage>
</organism>
<evidence type="ECO:0000256" key="2">
    <source>
        <dbReference type="ARBA" id="ARBA00023012"/>
    </source>
</evidence>